<dbReference type="AlphaFoldDB" id="X6LDB2"/>
<sequence length="367" mass="41277">MTVHFNIPLFFSFKNDTHLRSIICFISGCFDSVLFFVGVMKTMLFLFVYFNEFQVFCLCKTQNLSPHFLFFCVSGTELQSEMPFSKKPINVDVLSSQRQLARWARLHGRQDAQIGRISQCVLSQQMRHFNSSGPKSEEREPAKTKAKEDPGYERTEHWEQIVPPLEVKVKKTYLNTLIKKFNIGRWIREGLEFSGNLKEKRGEKICIIIITIIIIIIIGAVQDKGLLAIISSTISVGVYAFIGVTLLRALGFDTTPFVAGFSFAGAALGFGLKDVAYNYVAGIILAIEGTFRYDDLVTIGGAHMGGIYKGVVKQMTLRHLQIDVLDPRSSSTVIERIYVPNSTVFGNTIFVHQRGLGDKIHTDTHSE</sequence>
<dbReference type="InterPro" id="IPR049142">
    <property type="entry name" value="MS_channel_1st"/>
</dbReference>
<keyword evidence="2" id="KW-0472">Membrane</keyword>
<protein>
    <submittedName>
        <fullName evidence="5">Uncharacterized protein</fullName>
    </submittedName>
</protein>
<feature type="transmembrane region" description="Helical" evidence="2">
    <location>
        <begin position="205"/>
        <end position="221"/>
    </location>
</feature>
<dbReference type="Gene3D" id="1.10.287.1260">
    <property type="match status" value="1"/>
</dbReference>
<dbReference type="Pfam" id="PF00924">
    <property type="entry name" value="MS_channel_2nd"/>
    <property type="match status" value="1"/>
</dbReference>
<keyword evidence="2" id="KW-0812">Transmembrane</keyword>
<dbReference type="SUPFAM" id="SSF50182">
    <property type="entry name" value="Sm-like ribonucleoproteins"/>
    <property type="match status" value="1"/>
</dbReference>
<feature type="domain" description="Mechanosensitive ion channel transmembrane helices 2/3" evidence="4">
    <location>
        <begin position="234"/>
        <end position="273"/>
    </location>
</feature>
<dbReference type="PANTHER" id="PTHR30221">
    <property type="entry name" value="SMALL-CONDUCTANCE MECHANOSENSITIVE CHANNEL"/>
    <property type="match status" value="1"/>
</dbReference>
<feature type="domain" description="Mechanosensitive ion channel MscS" evidence="3">
    <location>
        <begin position="275"/>
        <end position="349"/>
    </location>
</feature>
<gene>
    <name evidence="5" type="ORF">RFI_37932</name>
</gene>
<organism evidence="5 6">
    <name type="scientific">Reticulomyxa filosa</name>
    <dbReference type="NCBI Taxonomy" id="46433"/>
    <lineage>
        <taxon>Eukaryota</taxon>
        <taxon>Sar</taxon>
        <taxon>Rhizaria</taxon>
        <taxon>Retaria</taxon>
        <taxon>Foraminifera</taxon>
        <taxon>Monothalamids</taxon>
        <taxon>Reticulomyxidae</taxon>
        <taxon>Reticulomyxa</taxon>
    </lineage>
</organism>
<dbReference type="GO" id="GO:0008381">
    <property type="term" value="F:mechanosensitive monoatomic ion channel activity"/>
    <property type="evidence" value="ECO:0007669"/>
    <property type="project" value="InterPro"/>
</dbReference>
<feature type="compositionally biased region" description="Basic and acidic residues" evidence="1">
    <location>
        <begin position="135"/>
        <end position="150"/>
    </location>
</feature>
<dbReference type="InterPro" id="IPR011014">
    <property type="entry name" value="MscS_channel_TM-2"/>
</dbReference>
<proteinExistence type="predicted"/>
<evidence type="ECO:0000313" key="6">
    <source>
        <dbReference type="Proteomes" id="UP000023152"/>
    </source>
</evidence>
<dbReference type="InterPro" id="IPR006685">
    <property type="entry name" value="MscS_channel_2nd"/>
</dbReference>
<dbReference type="Proteomes" id="UP000023152">
    <property type="component" value="Unassembled WGS sequence"/>
</dbReference>
<dbReference type="OrthoDB" id="10036188at2759"/>
<evidence type="ECO:0000259" key="4">
    <source>
        <dbReference type="Pfam" id="PF21088"/>
    </source>
</evidence>
<dbReference type="GO" id="GO:0016020">
    <property type="term" value="C:membrane"/>
    <property type="evidence" value="ECO:0007669"/>
    <property type="project" value="InterPro"/>
</dbReference>
<evidence type="ECO:0000256" key="2">
    <source>
        <dbReference type="SAM" id="Phobius"/>
    </source>
</evidence>
<comment type="caution">
    <text evidence="5">The sequence shown here is derived from an EMBL/GenBank/DDBJ whole genome shotgun (WGS) entry which is preliminary data.</text>
</comment>
<dbReference type="EMBL" id="ASPP01043637">
    <property type="protein sequence ID" value="ETN99538.1"/>
    <property type="molecule type" value="Genomic_DNA"/>
</dbReference>
<dbReference type="Pfam" id="PF21088">
    <property type="entry name" value="MS_channel_1st"/>
    <property type="match status" value="1"/>
</dbReference>
<evidence type="ECO:0000313" key="5">
    <source>
        <dbReference type="EMBL" id="ETN99538.1"/>
    </source>
</evidence>
<feature type="transmembrane region" description="Helical" evidence="2">
    <location>
        <begin position="20"/>
        <end position="50"/>
    </location>
</feature>
<accession>X6LDB2</accession>
<keyword evidence="2" id="KW-1133">Transmembrane helix</keyword>
<feature type="region of interest" description="Disordered" evidence="1">
    <location>
        <begin position="129"/>
        <end position="150"/>
    </location>
</feature>
<dbReference type="SUPFAM" id="SSF82861">
    <property type="entry name" value="Mechanosensitive channel protein MscS (YggB), transmembrane region"/>
    <property type="match status" value="1"/>
</dbReference>
<name>X6LDB2_RETFI</name>
<evidence type="ECO:0000259" key="3">
    <source>
        <dbReference type="Pfam" id="PF00924"/>
    </source>
</evidence>
<keyword evidence="6" id="KW-1185">Reference proteome</keyword>
<dbReference type="InterPro" id="IPR010920">
    <property type="entry name" value="LSM_dom_sf"/>
</dbReference>
<reference evidence="5 6" key="1">
    <citation type="journal article" date="2013" name="Curr. Biol.">
        <title>The Genome of the Foraminiferan Reticulomyxa filosa.</title>
        <authorList>
            <person name="Glockner G."/>
            <person name="Hulsmann N."/>
            <person name="Schleicher M."/>
            <person name="Noegel A.A."/>
            <person name="Eichinger L."/>
            <person name="Gallinger C."/>
            <person name="Pawlowski J."/>
            <person name="Sierra R."/>
            <person name="Euteneuer U."/>
            <person name="Pillet L."/>
            <person name="Moustafa A."/>
            <person name="Platzer M."/>
            <person name="Groth M."/>
            <person name="Szafranski K."/>
            <person name="Schliwa M."/>
        </authorList>
    </citation>
    <scope>NUCLEOTIDE SEQUENCE [LARGE SCALE GENOMIC DNA]</scope>
</reference>
<feature type="transmembrane region" description="Helical" evidence="2">
    <location>
        <begin position="227"/>
        <end position="247"/>
    </location>
</feature>
<dbReference type="InterPro" id="IPR045275">
    <property type="entry name" value="MscS_archaea/bacteria_type"/>
</dbReference>
<evidence type="ECO:0000256" key="1">
    <source>
        <dbReference type="SAM" id="MobiDB-lite"/>
    </source>
</evidence>
<dbReference type="PANTHER" id="PTHR30221:SF1">
    <property type="entry name" value="SMALL-CONDUCTANCE MECHANOSENSITIVE CHANNEL"/>
    <property type="match status" value="1"/>
</dbReference>